<proteinExistence type="predicted"/>
<sequence>MGAMKSKSFIRPLEEESYDPAVVTKVMSLLEKESRALANFCLVNRDWYISTMPILWRAPVFKNHGEFRLFRQQIVQNREVARLVLTLRFHRNTSNMLCYADGLVRFLPNLRQIHLSSETDFTEQELLYSMTTSLQRVTRISRIAMTGCDKGVHYLGSIFNNCHKLEHLEIHVTDSELVKTSIPIELPEALSIKSLEIDGSLLDSEFITTLLSHLPNLRRLKFKAKSPPKDLVHILSVKCRNLREVEFDFEKVEAEQFACLENPTTQSIIRELRQLVLKPGGKSVKGIPSSWTLNLWRSFGELQHLTLRDVCFTESLLQEIIGFPVLNLRRLDMSFLYDTEGISLATWRAFFHAIGQRLTSLSLSFSRFPFGTDLVIVESSPNLRYLKLIDVNTSDEAVMEIAKFYGTQLKSLYIRSPLLTEKSLRAVCLHLKSLENLVLARPSIKGSTLDPTSLFSYLRKSGSRLKELGLPGWRVSDSIINGLIMWSTELTHLEFDNNWYVSESIVKKLLQKSHNLGFLKINSNEDWGQLSNPFLDEIQVKYQKSKY</sequence>
<evidence type="ECO:0000313" key="2">
    <source>
        <dbReference type="Proteomes" id="UP001479436"/>
    </source>
</evidence>
<protein>
    <submittedName>
        <fullName evidence="1">Uncharacterized protein</fullName>
    </submittedName>
</protein>
<name>A0ABR2VVD5_9FUNG</name>
<reference evidence="1 2" key="1">
    <citation type="submission" date="2023-04" db="EMBL/GenBank/DDBJ databases">
        <title>Genome of Basidiobolus ranarum AG-B5.</title>
        <authorList>
            <person name="Stajich J.E."/>
            <person name="Carter-House D."/>
            <person name="Gryganskyi A."/>
        </authorList>
    </citation>
    <scope>NUCLEOTIDE SEQUENCE [LARGE SCALE GENOMIC DNA]</scope>
    <source>
        <strain evidence="1 2">AG-B5</strain>
    </source>
</reference>
<dbReference type="SUPFAM" id="SSF52047">
    <property type="entry name" value="RNI-like"/>
    <property type="match status" value="2"/>
</dbReference>
<dbReference type="EMBL" id="JASJQH010007601">
    <property type="protein sequence ID" value="KAK9703936.1"/>
    <property type="molecule type" value="Genomic_DNA"/>
</dbReference>
<organism evidence="1 2">
    <name type="scientific">Basidiobolus ranarum</name>
    <dbReference type="NCBI Taxonomy" id="34480"/>
    <lineage>
        <taxon>Eukaryota</taxon>
        <taxon>Fungi</taxon>
        <taxon>Fungi incertae sedis</taxon>
        <taxon>Zoopagomycota</taxon>
        <taxon>Entomophthoromycotina</taxon>
        <taxon>Basidiobolomycetes</taxon>
        <taxon>Basidiobolales</taxon>
        <taxon>Basidiobolaceae</taxon>
        <taxon>Basidiobolus</taxon>
    </lineage>
</organism>
<dbReference type="Gene3D" id="3.80.10.10">
    <property type="entry name" value="Ribonuclease Inhibitor"/>
    <property type="match status" value="2"/>
</dbReference>
<dbReference type="PANTHER" id="PTHR13318">
    <property type="entry name" value="PARTNER OF PAIRED, ISOFORM B-RELATED"/>
    <property type="match status" value="1"/>
</dbReference>
<keyword evidence="2" id="KW-1185">Reference proteome</keyword>
<dbReference type="InterPro" id="IPR032675">
    <property type="entry name" value="LRR_dom_sf"/>
</dbReference>
<dbReference type="Proteomes" id="UP001479436">
    <property type="component" value="Unassembled WGS sequence"/>
</dbReference>
<comment type="caution">
    <text evidence="1">The sequence shown here is derived from an EMBL/GenBank/DDBJ whole genome shotgun (WGS) entry which is preliminary data.</text>
</comment>
<accession>A0ABR2VVD5</accession>
<evidence type="ECO:0000313" key="1">
    <source>
        <dbReference type="EMBL" id="KAK9703936.1"/>
    </source>
</evidence>
<gene>
    <name evidence="1" type="ORF">K7432_010485</name>
</gene>